<proteinExistence type="predicted"/>
<keyword evidence="3" id="KW-1185">Reference proteome</keyword>
<comment type="caution">
    <text evidence="2">The sequence shown here is derived from an EMBL/GenBank/DDBJ whole genome shotgun (WGS) entry which is preliminary data.</text>
</comment>
<sequence>MYTNRAQGCSNKYSLNGYFIASGYAFHGKNEAPQDLLRGIYILSRGRPNSGVAQRSQPASFRQPYWTSALPSSEDAHMTRLDFGKAEISSEGRFGSLPCSSGTRKCSHLPHQFHLKVKLDFFSCPCDESALSRNAERVVSPALPPQTMRTHHLCPVQHYECRPIIAAPVAPEQIIGHIRIHLHTHSRIERPKPIRSRSSQPGRSRDQIDLANAISPRVDNSLCLDQSPPQSPDDQPSDDPEILSPRYVVTSTASNRLTKSSTKVLTACVFVAAFMLLH</sequence>
<feature type="region of interest" description="Disordered" evidence="1">
    <location>
        <begin position="221"/>
        <end position="243"/>
    </location>
</feature>
<organism evidence="2 3">
    <name type="scientific">Protopolystoma xenopodis</name>
    <dbReference type="NCBI Taxonomy" id="117903"/>
    <lineage>
        <taxon>Eukaryota</taxon>
        <taxon>Metazoa</taxon>
        <taxon>Spiralia</taxon>
        <taxon>Lophotrochozoa</taxon>
        <taxon>Platyhelminthes</taxon>
        <taxon>Monogenea</taxon>
        <taxon>Polyopisthocotylea</taxon>
        <taxon>Polystomatidea</taxon>
        <taxon>Polystomatidae</taxon>
        <taxon>Protopolystoma</taxon>
    </lineage>
</organism>
<evidence type="ECO:0000313" key="3">
    <source>
        <dbReference type="Proteomes" id="UP000784294"/>
    </source>
</evidence>
<protein>
    <submittedName>
        <fullName evidence="2">Uncharacterized protein</fullName>
    </submittedName>
</protein>
<reference evidence="2" key="1">
    <citation type="submission" date="2018-11" db="EMBL/GenBank/DDBJ databases">
        <authorList>
            <consortium name="Pathogen Informatics"/>
        </authorList>
    </citation>
    <scope>NUCLEOTIDE SEQUENCE</scope>
</reference>
<accession>A0A3S5BMS8</accession>
<gene>
    <name evidence="2" type="ORF">PXEA_LOCUS3161</name>
</gene>
<dbReference type="AlphaFoldDB" id="A0A3S5BMS8"/>
<evidence type="ECO:0000313" key="2">
    <source>
        <dbReference type="EMBL" id="VEL09721.1"/>
    </source>
</evidence>
<dbReference type="EMBL" id="CAAALY010007075">
    <property type="protein sequence ID" value="VEL09721.1"/>
    <property type="molecule type" value="Genomic_DNA"/>
</dbReference>
<feature type="compositionally biased region" description="Low complexity" evidence="1">
    <location>
        <begin position="225"/>
        <end position="234"/>
    </location>
</feature>
<evidence type="ECO:0000256" key="1">
    <source>
        <dbReference type="SAM" id="MobiDB-lite"/>
    </source>
</evidence>
<name>A0A3S5BMS8_9PLAT</name>
<feature type="non-terminal residue" evidence="2">
    <location>
        <position position="1"/>
    </location>
</feature>
<feature type="region of interest" description="Disordered" evidence="1">
    <location>
        <begin position="186"/>
        <end position="206"/>
    </location>
</feature>
<dbReference type="Proteomes" id="UP000784294">
    <property type="component" value="Unassembled WGS sequence"/>
</dbReference>